<dbReference type="Pfam" id="PF10180">
    <property type="entry name" value="WKF"/>
    <property type="match status" value="1"/>
</dbReference>
<gene>
    <name evidence="3" type="ORF">UA08_04034</name>
</gene>
<reference evidence="3 4" key="1">
    <citation type="submission" date="2015-06" db="EMBL/GenBank/DDBJ databases">
        <title>Talaromyces atroroseus IBT 11181 draft genome.</title>
        <authorList>
            <person name="Rasmussen K.B."/>
            <person name="Rasmussen S."/>
            <person name="Petersen B."/>
            <person name="Sicheritz-Ponten T."/>
            <person name="Mortensen U.H."/>
            <person name="Thrane U."/>
        </authorList>
    </citation>
    <scope>NUCLEOTIDE SEQUENCE [LARGE SCALE GENOMIC DNA]</scope>
    <source>
        <strain evidence="3 4">IBT 11181</strain>
    </source>
</reference>
<feature type="compositionally biased region" description="Basic and acidic residues" evidence="1">
    <location>
        <begin position="228"/>
        <end position="251"/>
    </location>
</feature>
<feature type="region of interest" description="Disordered" evidence="1">
    <location>
        <begin position="228"/>
        <end position="255"/>
    </location>
</feature>
<feature type="region of interest" description="Disordered" evidence="1">
    <location>
        <begin position="1"/>
        <end position="155"/>
    </location>
</feature>
<keyword evidence="4" id="KW-1185">Reference proteome</keyword>
<name>A0A1Q5Q8D6_TALAT</name>
<feature type="domain" description="WKF" evidence="2">
    <location>
        <begin position="161"/>
        <end position="224"/>
    </location>
</feature>
<dbReference type="PANTHER" id="PTHR22306:SF2">
    <property type="entry name" value="CHROMOSOME 7 OPEN READING FRAME 50"/>
    <property type="match status" value="1"/>
</dbReference>
<dbReference type="PANTHER" id="PTHR22306">
    <property type="entry name" value="CHROMOSOME 7 OPEN READING FRAME 50"/>
    <property type="match status" value="1"/>
</dbReference>
<dbReference type="OrthoDB" id="10261563at2759"/>
<feature type="compositionally biased region" description="Basic residues" evidence="1">
    <location>
        <begin position="116"/>
        <end position="130"/>
    </location>
</feature>
<feature type="compositionally biased region" description="Low complexity" evidence="1">
    <location>
        <begin position="326"/>
        <end position="339"/>
    </location>
</feature>
<dbReference type="EMBL" id="LFMY01000005">
    <property type="protein sequence ID" value="OKL60398.1"/>
    <property type="molecule type" value="Genomic_DNA"/>
</dbReference>
<feature type="region of interest" description="Disordered" evidence="1">
    <location>
        <begin position="326"/>
        <end position="392"/>
    </location>
</feature>
<dbReference type="GeneID" id="31003789"/>
<dbReference type="RefSeq" id="XP_020120519.1">
    <property type="nucleotide sequence ID" value="XM_020266830.1"/>
</dbReference>
<evidence type="ECO:0000313" key="3">
    <source>
        <dbReference type="EMBL" id="OKL60398.1"/>
    </source>
</evidence>
<proteinExistence type="predicted"/>
<sequence>MSLSKTEPSAGEDKLTDEVKVKTKRKDEKKEKKSRKTSKQGTEHDESNTVEGEKESKSKKRPRDEEKEEKTETEKVRKNKRKSVSFADDNDNDNVDAKDDTQLNPNDAAIDEEHLRKKRKQEKRAKREQRHKSDPSTSTSSTSTSTSKPATDTSSGNLILAYLSQYHNDRTAWKFQKIRETQLLKNVFSLEQVPAEYNLALLAYLKGLKSEGARTRLRKAAQEVIKVDEGVSPKENNNTEERKGEAEDDATRVSVGPVPESWKERYGDAVHRFKGNLNAGVKDLDEGVSLAASDEDDGRAEDVANIFTRFENRKRAEMVLWTVSGKISKSTHTSSSTSKPDTETEVDTSTTTTPASSSKNNKQKAPARKKRKNRTMIVEISSSSESSDSDSD</sequence>
<protein>
    <recommendedName>
        <fullName evidence="2">WKF domain-containing protein</fullName>
    </recommendedName>
</protein>
<comment type="caution">
    <text evidence="3">The sequence shown here is derived from an EMBL/GenBank/DDBJ whole genome shotgun (WGS) entry which is preliminary data.</text>
</comment>
<evidence type="ECO:0000259" key="2">
    <source>
        <dbReference type="Pfam" id="PF10180"/>
    </source>
</evidence>
<organism evidence="3 4">
    <name type="scientific">Talaromyces atroroseus</name>
    <dbReference type="NCBI Taxonomy" id="1441469"/>
    <lineage>
        <taxon>Eukaryota</taxon>
        <taxon>Fungi</taxon>
        <taxon>Dikarya</taxon>
        <taxon>Ascomycota</taxon>
        <taxon>Pezizomycotina</taxon>
        <taxon>Eurotiomycetes</taxon>
        <taxon>Eurotiomycetidae</taxon>
        <taxon>Eurotiales</taxon>
        <taxon>Trichocomaceae</taxon>
        <taxon>Talaromyces</taxon>
        <taxon>Talaromyces sect. Trachyspermi</taxon>
    </lineage>
</organism>
<feature type="compositionally biased region" description="Basic and acidic residues" evidence="1">
    <location>
        <begin position="11"/>
        <end position="31"/>
    </location>
</feature>
<feature type="compositionally biased region" description="Low complexity" evidence="1">
    <location>
        <begin position="347"/>
        <end position="358"/>
    </location>
</feature>
<evidence type="ECO:0000313" key="4">
    <source>
        <dbReference type="Proteomes" id="UP000214365"/>
    </source>
</evidence>
<feature type="compositionally biased region" description="Basic residues" evidence="1">
    <location>
        <begin position="361"/>
        <end position="374"/>
    </location>
</feature>
<accession>A0A1Q5Q8D6</accession>
<dbReference type="Proteomes" id="UP000214365">
    <property type="component" value="Unassembled WGS sequence"/>
</dbReference>
<feature type="compositionally biased region" description="Low complexity" evidence="1">
    <location>
        <begin position="135"/>
        <end position="155"/>
    </location>
</feature>
<dbReference type="AlphaFoldDB" id="A0A1Q5Q8D6"/>
<dbReference type="InterPro" id="IPR019327">
    <property type="entry name" value="WKF"/>
</dbReference>
<dbReference type="STRING" id="1441469.A0A1Q5Q8D6"/>
<feature type="compositionally biased region" description="Basic and acidic residues" evidence="1">
    <location>
        <begin position="41"/>
        <end position="76"/>
    </location>
</feature>
<evidence type="ECO:0000256" key="1">
    <source>
        <dbReference type="SAM" id="MobiDB-lite"/>
    </source>
</evidence>